<dbReference type="Proteomes" id="UP001172673">
    <property type="component" value="Unassembled WGS sequence"/>
</dbReference>
<feature type="region of interest" description="Disordered" evidence="1">
    <location>
        <begin position="1"/>
        <end position="75"/>
    </location>
</feature>
<sequence length="75" mass="7743">MPATTRSAKASSAANDPLEKAEAKKESGKAATKGMKGEKALDDAIGDKGPDPEVTSADDDPLEKAEATKEKKKGK</sequence>
<name>A0AA38XKB2_9EURO</name>
<dbReference type="EMBL" id="JAPDRK010000002">
    <property type="protein sequence ID" value="KAJ9615062.1"/>
    <property type="molecule type" value="Genomic_DNA"/>
</dbReference>
<evidence type="ECO:0000256" key="1">
    <source>
        <dbReference type="SAM" id="MobiDB-lite"/>
    </source>
</evidence>
<dbReference type="AlphaFoldDB" id="A0AA38XKB2"/>
<gene>
    <name evidence="2" type="ORF">H2200_001136</name>
</gene>
<feature type="compositionally biased region" description="Basic and acidic residues" evidence="1">
    <location>
        <begin position="17"/>
        <end position="28"/>
    </location>
</feature>
<evidence type="ECO:0000313" key="3">
    <source>
        <dbReference type="Proteomes" id="UP001172673"/>
    </source>
</evidence>
<comment type="caution">
    <text evidence="2">The sequence shown here is derived from an EMBL/GenBank/DDBJ whole genome shotgun (WGS) entry which is preliminary data.</text>
</comment>
<evidence type="ECO:0000313" key="2">
    <source>
        <dbReference type="EMBL" id="KAJ9615062.1"/>
    </source>
</evidence>
<protein>
    <submittedName>
        <fullName evidence="2">Uncharacterized protein</fullName>
    </submittedName>
</protein>
<feature type="compositionally biased region" description="Basic and acidic residues" evidence="1">
    <location>
        <begin position="35"/>
        <end position="51"/>
    </location>
</feature>
<accession>A0AA38XKB2</accession>
<keyword evidence="3" id="KW-1185">Reference proteome</keyword>
<organism evidence="2 3">
    <name type="scientific">Cladophialophora chaetospira</name>
    <dbReference type="NCBI Taxonomy" id="386627"/>
    <lineage>
        <taxon>Eukaryota</taxon>
        <taxon>Fungi</taxon>
        <taxon>Dikarya</taxon>
        <taxon>Ascomycota</taxon>
        <taxon>Pezizomycotina</taxon>
        <taxon>Eurotiomycetes</taxon>
        <taxon>Chaetothyriomycetidae</taxon>
        <taxon>Chaetothyriales</taxon>
        <taxon>Herpotrichiellaceae</taxon>
        <taxon>Cladophialophora</taxon>
    </lineage>
</organism>
<proteinExistence type="predicted"/>
<reference evidence="2" key="1">
    <citation type="submission" date="2022-10" db="EMBL/GenBank/DDBJ databases">
        <title>Culturing micro-colonial fungi from biological soil crusts in the Mojave desert and describing Neophaeococcomyces mojavensis, and introducing the new genera and species Taxawa tesnikishii.</title>
        <authorList>
            <person name="Kurbessoian T."/>
            <person name="Stajich J.E."/>
        </authorList>
    </citation>
    <scope>NUCLEOTIDE SEQUENCE</scope>
    <source>
        <strain evidence="2">TK_41</strain>
    </source>
</reference>